<dbReference type="Proteomes" id="UP000241788">
    <property type="component" value="Unassembled WGS sequence"/>
</dbReference>
<accession>A0A1N6RJ29</accession>
<evidence type="ECO:0000313" key="4">
    <source>
        <dbReference type="Proteomes" id="UP000241788"/>
    </source>
</evidence>
<feature type="compositionally biased region" description="Polar residues" evidence="1">
    <location>
        <begin position="58"/>
        <end position="79"/>
    </location>
</feature>
<dbReference type="EMBL" id="FTLW01000002">
    <property type="protein sequence ID" value="SIQ28805.1"/>
    <property type="molecule type" value="Genomic_DNA"/>
</dbReference>
<evidence type="ECO:0000313" key="3">
    <source>
        <dbReference type="EMBL" id="SIQ28805.1"/>
    </source>
</evidence>
<evidence type="ECO:0000256" key="1">
    <source>
        <dbReference type="SAM" id="MobiDB-lite"/>
    </source>
</evidence>
<keyword evidence="2" id="KW-0472">Membrane</keyword>
<gene>
    <name evidence="3" type="ORF">SAMN05421546_1018</name>
</gene>
<protein>
    <submittedName>
        <fullName evidence="3">Flp pilus assembly protein, pilin Flp</fullName>
    </submittedName>
</protein>
<evidence type="ECO:0000256" key="2">
    <source>
        <dbReference type="SAM" id="Phobius"/>
    </source>
</evidence>
<dbReference type="OrthoDB" id="8780887at2"/>
<dbReference type="RefSeq" id="WP_076585905.1">
    <property type="nucleotide sequence ID" value="NZ_FTLW01000002.1"/>
</dbReference>
<name>A0A1N6RJ29_9GAMM</name>
<feature type="region of interest" description="Disordered" evidence="1">
    <location>
        <begin position="54"/>
        <end position="94"/>
    </location>
</feature>
<keyword evidence="4" id="KW-1185">Reference proteome</keyword>
<feature type="transmembrane region" description="Helical" evidence="2">
    <location>
        <begin position="21"/>
        <end position="43"/>
    </location>
</feature>
<proteinExistence type="predicted"/>
<reference evidence="4" key="1">
    <citation type="submission" date="2017-01" db="EMBL/GenBank/DDBJ databases">
        <authorList>
            <person name="Varghese N."/>
            <person name="Submissions S."/>
        </authorList>
    </citation>
    <scope>NUCLEOTIDE SEQUENCE [LARGE SCALE GENOMIC DNA]</scope>
    <source>
        <strain evidence="4">UM1</strain>
    </source>
</reference>
<dbReference type="STRING" id="1604334.SAMN05421546_1018"/>
<keyword evidence="2" id="KW-1133">Transmembrane helix</keyword>
<organism evidence="3 4">
    <name type="scientific">Solilutibacter tolerans</name>
    <dbReference type="NCBI Taxonomy" id="1604334"/>
    <lineage>
        <taxon>Bacteria</taxon>
        <taxon>Pseudomonadati</taxon>
        <taxon>Pseudomonadota</taxon>
        <taxon>Gammaproteobacteria</taxon>
        <taxon>Lysobacterales</taxon>
        <taxon>Lysobacteraceae</taxon>
        <taxon>Solilutibacter</taxon>
    </lineage>
</organism>
<sequence length="94" mass="10071">MKIQNRNIGARRQRGQGMTEYIIIVALIAIAAIGVFTAFGGTIRAQMSGMAQELAGETSKTQQQINRAKNQAGEAQSQSDAKKGLNSYNGNEAK</sequence>
<keyword evidence="2" id="KW-0812">Transmembrane</keyword>
<dbReference type="AlphaFoldDB" id="A0A1N6RJ29"/>